<reference evidence="1 2" key="1">
    <citation type="submission" date="2017-07" db="EMBL/GenBank/DDBJ databases">
        <authorList>
            <person name="Talla V."/>
            <person name="Backstrom N."/>
        </authorList>
    </citation>
    <scope>NUCLEOTIDE SEQUENCE [LARGE SCALE GENOMIC DNA]</scope>
</reference>
<proteinExistence type="predicted"/>
<accession>A0A5E4Q002</accession>
<evidence type="ECO:0000313" key="1">
    <source>
        <dbReference type="EMBL" id="VVC90879.1"/>
    </source>
</evidence>
<keyword evidence="2" id="KW-1185">Reference proteome</keyword>
<evidence type="ECO:0000313" key="2">
    <source>
        <dbReference type="Proteomes" id="UP000324832"/>
    </source>
</evidence>
<dbReference type="Proteomes" id="UP000324832">
    <property type="component" value="Unassembled WGS sequence"/>
</dbReference>
<sequence length="288" mass="33162">MYMYVFNHNCGKKPVQWRPQSVFCRLAVCLPWVNMREHPVHNVQIRVDDHLYARRRTREKVLPQRTVLLLYLAILDSCYLCICPNIKFPGFGSYLNLKYQLPNDARNVTSEFRKSNELVPNSNLAATHGQSACRRPADGSMTPKGRRVHSLRQYSTGLWYDTTTHHSLSTRPAPEILRCVEQNMQPPHVYGTEPNKRQRTTICLFWLISETANVTRKNELGFQAKFIFRGANATGGACKDVDSCIRSIFLVARNKLQWGNVSYYKASEMGSCDKEVEVENKCMPINNR</sequence>
<dbReference type="EMBL" id="FZQP02000893">
    <property type="protein sequence ID" value="VVC90879.1"/>
    <property type="molecule type" value="Genomic_DNA"/>
</dbReference>
<protein>
    <submittedName>
        <fullName evidence="1">Uncharacterized protein</fullName>
    </submittedName>
</protein>
<gene>
    <name evidence="1" type="ORF">LSINAPIS_LOCUS3697</name>
</gene>
<dbReference type="AlphaFoldDB" id="A0A5E4Q002"/>
<organism evidence="1 2">
    <name type="scientific">Leptidea sinapis</name>
    <dbReference type="NCBI Taxonomy" id="189913"/>
    <lineage>
        <taxon>Eukaryota</taxon>
        <taxon>Metazoa</taxon>
        <taxon>Ecdysozoa</taxon>
        <taxon>Arthropoda</taxon>
        <taxon>Hexapoda</taxon>
        <taxon>Insecta</taxon>
        <taxon>Pterygota</taxon>
        <taxon>Neoptera</taxon>
        <taxon>Endopterygota</taxon>
        <taxon>Lepidoptera</taxon>
        <taxon>Glossata</taxon>
        <taxon>Ditrysia</taxon>
        <taxon>Papilionoidea</taxon>
        <taxon>Pieridae</taxon>
        <taxon>Dismorphiinae</taxon>
        <taxon>Leptidea</taxon>
    </lineage>
</organism>
<name>A0A5E4Q002_9NEOP</name>